<dbReference type="EMBL" id="JASJEV010000003">
    <property type="protein sequence ID" value="MDJ1157754.1"/>
    <property type="molecule type" value="Genomic_DNA"/>
</dbReference>
<organism evidence="1 2">
    <name type="scientific">Chelatococcus albus</name>
    <dbReference type="NCBI Taxonomy" id="3047466"/>
    <lineage>
        <taxon>Bacteria</taxon>
        <taxon>Pseudomonadati</taxon>
        <taxon>Pseudomonadota</taxon>
        <taxon>Alphaproteobacteria</taxon>
        <taxon>Hyphomicrobiales</taxon>
        <taxon>Chelatococcaceae</taxon>
        <taxon>Chelatococcus</taxon>
    </lineage>
</organism>
<dbReference type="Proteomes" id="UP001321492">
    <property type="component" value="Unassembled WGS sequence"/>
</dbReference>
<proteinExistence type="predicted"/>
<keyword evidence="2" id="KW-1185">Reference proteome</keyword>
<reference evidence="1 2" key="1">
    <citation type="submission" date="2023-05" db="EMBL/GenBank/DDBJ databases">
        <title>Chelatococcus sp. nov., a moderately thermophilic bacterium isolated from hot spring microbial mat.</title>
        <authorList>
            <person name="Hu C.-J."/>
            <person name="Li W.-J."/>
        </authorList>
    </citation>
    <scope>NUCLEOTIDE SEQUENCE [LARGE SCALE GENOMIC DNA]</scope>
    <source>
        <strain evidence="1 2">SYSU G07232</strain>
    </source>
</reference>
<protein>
    <submittedName>
        <fullName evidence="1">Uncharacterized protein</fullName>
    </submittedName>
</protein>
<name>A0ABT7AEG2_9HYPH</name>
<accession>A0ABT7AEG2</accession>
<gene>
    <name evidence="1" type="ORF">QNA08_05860</name>
</gene>
<evidence type="ECO:0000313" key="2">
    <source>
        <dbReference type="Proteomes" id="UP001321492"/>
    </source>
</evidence>
<dbReference type="RefSeq" id="WP_283739755.1">
    <property type="nucleotide sequence ID" value="NZ_JASJEV010000003.1"/>
</dbReference>
<sequence length="86" mass="9469">MTYDQQHDAFEGYDVSEDKRAALTYLSEAFAEAQLDGLDGDCVAHAALFTAFHELVDIYGEEAVARFAESLPERIRGGGFSTAPRH</sequence>
<comment type="caution">
    <text evidence="1">The sequence shown here is derived from an EMBL/GenBank/DDBJ whole genome shotgun (WGS) entry which is preliminary data.</text>
</comment>
<evidence type="ECO:0000313" key="1">
    <source>
        <dbReference type="EMBL" id="MDJ1157754.1"/>
    </source>
</evidence>